<protein>
    <submittedName>
        <fullName evidence="1">Uncharacterized protein</fullName>
    </submittedName>
</protein>
<proteinExistence type="predicted"/>
<dbReference type="Proteomes" id="UP000077857">
    <property type="component" value="Unassembled WGS sequence"/>
</dbReference>
<reference evidence="1 2" key="1">
    <citation type="submission" date="2016-03" db="EMBL/GenBank/DDBJ databases">
        <authorList>
            <person name="Ploux O."/>
        </authorList>
    </citation>
    <scope>NUCLEOTIDE SEQUENCE [LARGE SCALE GENOMIC DNA]</scope>
    <source>
        <strain evidence="1 2">R-45378</strain>
    </source>
</reference>
<organism evidence="1 2">
    <name type="scientific">Methylomonas koyamae</name>
    <dbReference type="NCBI Taxonomy" id="702114"/>
    <lineage>
        <taxon>Bacteria</taxon>
        <taxon>Pseudomonadati</taxon>
        <taxon>Pseudomonadota</taxon>
        <taxon>Gammaproteobacteria</taxon>
        <taxon>Methylococcales</taxon>
        <taxon>Methylococcaceae</taxon>
        <taxon>Methylomonas</taxon>
    </lineage>
</organism>
<gene>
    <name evidence="1" type="ORF">A1507_12780</name>
</gene>
<comment type="caution">
    <text evidence="1">The sequence shown here is derived from an EMBL/GenBank/DDBJ whole genome shotgun (WGS) entry which is preliminary data.</text>
</comment>
<dbReference type="AlphaFoldDB" id="A0A177NCC7"/>
<accession>A0A177NCC7</accession>
<evidence type="ECO:0000313" key="1">
    <source>
        <dbReference type="EMBL" id="OAI15698.1"/>
    </source>
</evidence>
<name>A0A177NCC7_9GAMM</name>
<evidence type="ECO:0000313" key="2">
    <source>
        <dbReference type="Proteomes" id="UP000077857"/>
    </source>
</evidence>
<sequence length="69" mass="7170">MADSSKVDTGYVSSKFPASPVGSKILPIFARARTGLDRLPAALSRYAPFGVAQPAVPASAVPLCCQFDT</sequence>
<dbReference type="EMBL" id="LUUJ01000080">
    <property type="protein sequence ID" value="OAI15698.1"/>
    <property type="molecule type" value="Genomic_DNA"/>
</dbReference>